<protein>
    <submittedName>
        <fullName evidence="1">Uncharacterized protein</fullName>
    </submittedName>
</protein>
<accession>A0A8S5TU06</accession>
<sequence length="33" mass="3820">MARTNCSSQDSKMHGRRLALRGVFLMYKMKSDT</sequence>
<proteinExistence type="predicted"/>
<name>A0A8S5TU06_9CAUD</name>
<reference evidence="1" key="1">
    <citation type="journal article" date="2021" name="Proc. Natl. Acad. Sci. U.S.A.">
        <title>A Catalog of Tens of Thousands of Viruses from Human Metagenomes Reveals Hidden Associations with Chronic Diseases.</title>
        <authorList>
            <person name="Tisza M.J."/>
            <person name="Buck C.B."/>
        </authorList>
    </citation>
    <scope>NUCLEOTIDE SEQUENCE</scope>
    <source>
        <strain evidence="1">CtYcY12</strain>
    </source>
</reference>
<organism evidence="1">
    <name type="scientific">Siphoviridae sp. ctYcY12</name>
    <dbReference type="NCBI Taxonomy" id="2825550"/>
    <lineage>
        <taxon>Viruses</taxon>
        <taxon>Duplodnaviria</taxon>
        <taxon>Heunggongvirae</taxon>
        <taxon>Uroviricota</taxon>
        <taxon>Caudoviricetes</taxon>
    </lineage>
</organism>
<evidence type="ECO:0000313" key="1">
    <source>
        <dbReference type="EMBL" id="DAF85672.1"/>
    </source>
</evidence>
<dbReference type="EMBL" id="BK015928">
    <property type="protein sequence ID" value="DAF85672.1"/>
    <property type="molecule type" value="Genomic_DNA"/>
</dbReference>